<evidence type="ECO:0000313" key="2">
    <source>
        <dbReference type="EMBL" id="UTC29634.1"/>
    </source>
</evidence>
<proteinExistence type="predicted"/>
<feature type="compositionally biased region" description="Gly residues" evidence="1">
    <location>
        <begin position="25"/>
        <end position="34"/>
    </location>
</feature>
<sequence length="142" mass="14895">MAETPETTTEAEDAAIALAGTAGAKNGGDAGGETAGRPRLLSPEEVRLIGETVGGHTHWQADLARTLKCSKSQITRYLNGSRDTNTLLAADLQELVLKQIASLAALLSIEGLPGSDTMSVFKAQQLIEEGLDLARVAADPRR</sequence>
<reference evidence="2" key="1">
    <citation type="submission" date="2022-05" db="EMBL/GenBank/DDBJ databases">
        <authorList>
            <person name="Friedrich I."/>
            <person name="Poehlein A."/>
            <person name="Schneider D."/>
            <person name="Hertel R."/>
            <person name="Daniel R."/>
        </authorList>
    </citation>
    <scope>NUCLEOTIDE SEQUENCE</scope>
</reference>
<name>A0A9E7N4I2_9CAUD</name>
<protein>
    <submittedName>
        <fullName evidence="2">Uncharacterized protein</fullName>
    </submittedName>
</protein>
<organism evidence="2 3">
    <name type="scientific">Brevundimonas phage vB_BgoS-Bajun</name>
    <dbReference type="NCBI Taxonomy" id="2948594"/>
    <lineage>
        <taxon>Viruses</taxon>
        <taxon>Duplodnaviria</taxon>
        <taxon>Heunggongvirae</taxon>
        <taxon>Uroviricota</taxon>
        <taxon>Caudoviricetes</taxon>
        <taxon>Dolichocephalovirinae</taxon>
    </lineage>
</organism>
<dbReference type="Proteomes" id="UP001057427">
    <property type="component" value="Segment"/>
</dbReference>
<dbReference type="EMBL" id="ON529858">
    <property type="protein sequence ID" value="UTC29634.1"/>
    <property type="molecule type" value="Genomic_DNA"/>
</dbReference>
<evidence type="ECO:0000256" key="1">
    <source>
        <dbReference type="SAM" id="MobiDB-lite"/>
    </source>
</evidence>
<feature type="region of interest" description="Disordered" evidence="1">
    <location>
        <begin position="22"/>
        <end position="41"/>
    </location>
</feature>
<gene>
    <name evidence="2" type="ORF">BAJUN_00040</name>
</gene>
<evidence type="ECO:0000313" key="3">
    <source>
        <dbReference type="Proteomes" id="UP001057427"/>
    </source>
</evidence>
<accession>A0A9E7N4I2</accession>
<keyword evidence="3" id="KW-1185">Reference proteome</keyword>